<evidence type="ECO:0000313" key="2">
    <source>
        <dbReference type="EMBL" id="MFC7151037.1"/>
    </source>
</evidence>
<keyword evidence="3" id="KW-1185">Reference proteome</keyword>
<dbReference type="RefSeq" id="WP_378049765.1">
    <property type="nucleotide sequence ID" value="NZ_JBHMDN010000021.1"/>
</dbReference>
<reference evidence="3" key="1">
    <citation type="journal article" date="2019" name="Int. J. Syst. Evol. Microbiol.">
        <title>The Global Catalogue of Microorganisms (GCM) 10K type strain sequencing project: providing services to taxonomists for standard genome sequencing and annotation.</title>
        <authorList>
            <consortium name="The Broad Institute Genomics Platform"/>
            <consortium name="The Broad Institute Genome Sequencing Center for Infectious Disease"/>
            <person name="Wu L."/>
            <person name="Ma J."/>
        </authorList>
    </citation>
    <scope>NUCLEOTIDE SEQUENCE [LARGE SCALE GENOMIC DNA]</scope>
    <source>
        <strain evidence="3">KCTC 12907</strain>
    </source>
</reference>
<comment type="caution">
    <text evidence="2">The sequence shown here is derived from an EMBL/GenBank/DDBJ whole genome shotgun (WGS) entry which is preliminary data.</text>
</comment>
<dbReference type="Proteomes" id="UP001596378">
    <property type="component" value="Unassembled WGS sequence"/>
</dbReference>
<accession>A0ABW2FFE3</accession>
<evidence type="ECO:0000256" key="1">
    <source>
        <dbReference type="SAM" id="MobiDB-lite"/>
    </source>
</evidence>
<organism evidence="2 3">
    <name type="scientific">Cohnella cellulosilytica</name>
    <dbReference type="NCBI Taxonomy" id="986710"/>
    <lineage>
        <taxon>Bacteria</taxon>
        <taxon>Bacillati</taxon>
        <taxon>Bacillota</taxon>
        <taxon>Bacilli</taxon>
        <taxon>Bacillales</taxon>
        <taxon>Paenibacillaceae</taxon>
        <taxon>Cohnella</taxon>
    </lineage>
</organism>
<gene>
    <name evidence="2" type="ORF">ACFQMJ_21075</name>
</gene>
<sequence>MAKHDNQLSKAEVQTTPLNKMPDPEDEVEFSAEEAAEVFERNETENTEHADHQNERM</sequence>
<feature type="region of interest" description="Disordered" evidence="1">
    <location>
        <begin position="1"/>
        <end position="57"/>
    </location>
</feature>
<proteinExistence type="predicted"/>
<feature type="compositionally biased region" description="Acidic residues" evidence="1">
    <location>
        <begin position="24"/>
        <end position="37"/>
    </location>
</feature>
<name>A0ABW2FFE3_9BACL</name>
<dbReference type="EMBL" id="JBHTAI010000014">
    <property type="protein sequence ID" value="MFC7151037.1"/>
    <property type="molecule type" value="Genomic_DNA"/>
</dbReference>
<feature type="compositionally biased region" description="Polar residues" evidence="1">
    <location>
        <begin position="8"/>
        <end position="18"/>
    </location>
</feature>
<feature type="compositionally biased region" description="Basic and acidic residues" evidence="1">
    <location>
        <begin position="38"/>
        <end position="57"/>
    </location>
</feature>
<protein>
    <recommendedName>
        <fullName evidence="4">YfhD family protein</fullName>
    </recommendedName>
</protein>
<evidence type="ECO:0000313" key="3">
    <source>
        <dbReference type="Proteomes" id="UP001596378"/>
    </source>
</evidence>
<evidence type="ECO:0008006" key="4">
    <source>
        <dbReference type="Google" id="ProtNLM"/>
    </source>
</evidence>